<name>A0ABY7TPT0_9SPHN</name>
<keyword evidence="5 8" id="KW-0689">Ribosomal protein</keyword>
<evidence type="ECO:0000256" key="6">
    <source>
        <dbReference type="ARBA" id="ARBA00023274"/>
    </source>
</evidence>
<keyword evidence="10" id="KW-1185">Reference proteome</keyword>
<comment type="function">
    <text evidence="1 8">Binds directly to 16S ribosomal RNA.</text>
</comment>
<dbReference type="InterPro" id="IPR036510">
    <property type="entry name" value="Ribosomal_bS20_sf"/>
</dbReference>
<dbReference type="Pfam" id="PF01649">
    <property type="entry name" value="Ribosomal_S20p"/>
    <property type="match status" value="1"/>
</dbReference>
<evidence type="ECO:0000256" key="7">
    <source>
        <dbReference type="ARBA" id="ARBA00035136"/>
    </source>
</evidence>
<reference evidence="9 10" key="1">
    <citation type="submission" date="2023-02" db="EMBL/GenBank/DDBJ databases">
        <title>Genome sequence of Sphingomonas naphthae.</title>
        <authorList>
            <person name="Kim S."/>
            <person name="Heo J."/>
            <person name="Kwon S.-W."/>
        </authorList>
    </citation>
    <scope>NUCLEOTIDE SEQUENCE [LARGE SCALE GENOMIC DNA]</scope>
    <source>
        <strain evidence="9 10">KACC 18716</strain>
    </source>
</reference>
<dbReference type="EMBL" id="CP117411">
    <property type="protein sequence ID" value="WCT74365.1"/>
    <property type="molecule type" value="Genomic_DNA"/>
</dbReference>
<gene>
    <name evidence="8 9" type="primary">rpsT</name>
    <name evidence="9" type="ORF">PQ455_03810</name>
</gene>
<evidence type="ECO:0000256" key="2">
    <source>
        <dbReference type="ARBA" id="ARBA00007634"/>
    </source>
</evidence>
<dbReference type="NCBIfam" id="TIGR00029">
    <property type="entry name" value="S20"/>
    <property type="match status" value="1"/>
</dbReference>
<dbReference type="Gene3D" id="1.20.58.110">
    <property type="entry name" value="Ribosomal protein S20"/>
    <property type="match status" value="1"/>
</dbReference>
<evidence type="ECO:0000256" key="4">
    <source>
        <dbReference type="ARBA" id="ARBA00022884"/>
    </source>
</evidence>
<dbReference type="Proteomes" id="UP001220395">
    <property type="component" value="Chromosome"/>
</dbReference>
<keyword evidence="4 8" id="KW-0694">RNA-binding</keyword>
<sequence length="87" mass="9358">MANTPQAKKRIRRNDKRADINGARVSRIRTFVKKVESALLAGDKSVAAAALAAAQPELQRGVSKGVLHKNTVARKISRLSKRVAALG</sequence>
<evidence type="ECO:0000256" key="8">
    <source>
        <dbReference type="HAMAP-Rule" id="MF_00500"/>
    </source>
</evidence>
<comment type="similarity">
    <text evidence="2 8">Belongs to the bacterial ribosomal protein bS20 family.</text>
</comment>
<proteinExistence type="inferred from homology"/>
<dbReference type="GO" id="GO:0005840">
    <property type="term" value="C:ribosome"/>
    <property type="evidence" value="ECO:0007669"/>
    <property type="project" value="UniProtKB-KW"/>
</dbReference>
<dbReference type="PANTHER" id="PTHR33398">
    <property type="entry name" value="30S RIBOSOMAL PROTEIN S20"/>
    <property type="match status" value="1"/>
</dbReference>
<dbReference type="InterPro" id="IPR002583">
    <property type="entry name" value="Ribosomal_bS20"/>
</dbReference>
<keyword evidence="3 8" id="KW-0699">rRNA-binding</keyword>
<evidence type="ECO:0000256" key="3">
    <source>
        <dbReference type="ARBA" id="ARBA00022730"/>
    </source>
</evidence>
<keyword evidence="6 8" id="KW-0687">Ribonucleoprotein</keyword>
<dbReference type="PANTHER" id="PTHR33398:SF1">
    <property type="entry name" value="SMALL RIBOSOMAL SUBUNIT PROTEIN BS20C"/>
    <property type="match status" value="1"/>
</dbReference>
<evidence type="ECO:0000313" key="10">
    <source>
        <dbReference type="Proteomes" id="UP001220395"/>
    </source>
</evidence>
<evidence type="ECO:0000313" key="9">
    <source>
        <dbReference type="EMBL" id="WCT74365.1"/>
    </source>
</evidence>
<dbReference type="HAMAP" id="MF_00500">
    <property type="entry name" value="Ribosomal_bS20"/>
    <property type="match status" value="1"/>
</dbReference>
<organism evidence="9 10">
    <name type="scientific">Sphingomonas naphthae</name>
    <dbReference type="NCBI Taxonomy" id="1813468"/>
    <lineage>
        <taxon>Bacteria</taxon>
        <taxon>Pseudomonadati</taxon>
        <taxon>Pseudomonadota</taxon>
        <taxon>Alphaproteobacteria</taxon>
        <taxon>Sphingomonadales</taxon>
        <taxon>Sphingomonadaceae</taxon>
        <taxon>Sphingomonas</taxon>
    </lineage>
</organism>
<evidence type="ECO:0000256" key="5">
    <source>
        <dbReference type="ARBA" id="ARBA00022980"/>
    </source>
</evidence>
<protein>
    <recommendedName>
        <fullName evidence="7 8">Small ribosomal subunit protein bS20</fullName>
    </recommendedName>
</protein>
<dbReference type="SUPFAM" id="SSF46992">
    <property type="entry name" value="Ribosomal protein S20"/>
    <property type="match status" value="1"/>
</dbReference>
<evidence type="ECO:0000256" key="1">
    <source>
        <dbReference type="ARBA" id="ARBA00003134"/>
    </source>
</evidence>
<dbReference type="RefSeq" id="WP_273689348.1">
    <property type="nucleotide sequence ID" value="NZ_CP117411.1"/>
</dbReference>
<accession>A0ABY7TPT0</accession>